<organism evidence="1">
    <name type="scientific">Octopus bimaculoides</name>
    <name type="common">California two-spotted octopus</name>
    <dbReference type="NCBI Taxonomy" id="37653"/>
    <lineage>
        <taxon>Eukaryota</taxon>
        <taxon>Metazoa</taxon>
        <taxon>Spiralia</taxon>
        <taxon>Lophotrochozoa</taxon>
        <taxon>Mollusca</taxon>
        <taxon>Cephalopoda</taxon>
        <taxon>Coleoidea</taxon>
        <taxon>Octopodiformes</taxon>
        <taxon>Octopoda</taxon>
        <taxon>Incirrata</taxon>
        <taxon>Octopodidae</taxon>
        <taxon>Octopus</taxon>
    </lineage>
</organism>
<dbReference type="AlphaFoldDB" id="A0A0L8GWX8"/>
<evidence type="ECO:0000313" key="1">
    <source>
        <dbReference type="EMBL" id="KOF81473.1"/>
    </source>
</evidence>
<accession>A0A0L8GWX8</accession>
<reference evidence="1" key="1">
    <citation type="submission" date="2015-07" db="EMBL/GenBank/DDBJ databases">
        <title>MeaNS - Measles Nucleotide Surveillance Program.</title>
        <authorList>
            <person name="Tran T."/>
            <person name="Druce J."/>
        </authorList>
    </citation>
    <scope>NUCLEOTIDE SEQUENCE</scope>
    <source>
        <strain evidence="1">UCB-OBI-ISO-001</strain>
        <tissue evidence="1">Gonad</tissue>
    </source>
</reference>
<dbReference type="EMBL" id="KQ420053">
    <property type="protein sequence ID" value="KOF81473.1"/>
    <property type="molecule type" value="Genomic_DNA"/>
</dbReference>
<proteinExistence type="predicted"/>
<name>A0A0L8GWX8_OCTBM</name>
<gene>
    <name evidence="1" type="ORF">OCBIM_22026468mg</name>
</gene>
<protein>
    <submittedName>
        <fullName evidence="1">Uncharacterized protein</fullName>
    </submittedName>
</protein>
<sequence length="61" mass="7528">MVVVLMLSIYHVQVSPCWFIYIEIHGRRKSLQLSMYPILYLIYRLSLYFYRKQCHTDVWNV</sequence>